<sequence>MKITINVLWLVIPAAVGLVLLLFSSHRQHVLDFLPFLILLSCPLMHLFMPHRHSRSSRDNASARPSKPARLTLTSCQGSQGAA</sequence>
<name>A0A7T2LM28_9SPHN</name>
<evidence type="ECO:0000256" key="2">
    <source>
        <dbReference type="SAM" id="Phobius"/>
    </source>
</evidence>
<keyword evidence="2" id="KW-1133">Transmembrane helix</keyword>
<dbReference type="Pfam" id="PF11666">
    <property type="entry name" value="DUF2933"/>
    <property type="match status" value="1"/>
</dbReference>
<dbReference type="InterPro" id="IPR021682">
    <property type="entry name" value="DUF2933"/>
</dbReference>
<keyword evidence="2" id="KW-0812">Transmembrane</keyword>
<dbReference type="Proteomes" id="UP000594873">
    <property type="component" value="Chromosome"/>
</dbReference>
<dbReference type="KEGG" id="sflv:IC614_11690"/>
<feature type="transmembrane region" description="Helical" evidence="2">
    <location>
        <begin position="30"/>
        <end position="49"/>
    </location>
</feature>
<organism evidence="3 4">
    <name type="scientific">Allosphingosinicella flava</name>
    <dbReference type="NCBI Taxonomy" id="2771430"/>
    <lineage>
        <taxon>Bacteria</taxon>
        <taxon>Pseudomonadati</taxon>
        <taxon>Pseudomonadota</taxon>
        <taxon>Alphaproteobacteria</taxon>
        <taxon>Sphingomonadales</taxon>
        <taxon>Sphingomonadaceae</taxon>
        <taxon>Allosphingosinicella</taxon>
    </lineage>
</organism>
<evidence type="ECO:0000313" key="4">
    <source>
        <dbReference type="Proteomes" id="UP000594873"/>
    </source>
</evidence>
<gene>
    <name evidence="3" type="ORF">IC614_11690</name>
</gene>
<protein>
    <submittedName>
        <fullName evidence="3">DUF2933 domain-containing protein</fullName>
    </submittedName>
</protein>
<dbReference type="AlphaFoldDB" id="A0A7T2LM28"/>
<evidence type="ECO:0000313" key="3">
    <source>
        <dbReference type="EMBL" id="QPQ54953.1"/>
    </source>
</evidence>
<feature type="compositionally biased region" description="Polar residues" evidence="1">
    <location>
        <begin position="72"/>
        <end position="83"/>
    </location>
</feature>
<dbReference type="EMBL" id="CP065592">
    <property type="protein sequence ID" value="QPQ54953.1"/>
    <property type="molecule type" value="Genomic_DNA"/>
</dbReference>
<accession>A0A7T2LM28</accession>
<keyword evidence="2" id="KW-0472">Membrane</keyword>
<feature type="transmembrane region" description="Helical" evidence="2">
    <location>
        <begin position="7"/>
        <end position="24"/>
    </location>
</feature>
<proteinExistence type="predicted"/>
<evidence type="ECO:0000256" key="1">
    <source>
        <dbReference type="SAM" id="MobiDB-lite"/>
    </source>
</evidence>
<keyword evidence="4" id="KW-1185">Reference proteome</keyword>
<reference evidence="3 4" key="1">
    <citation type="submission" date="2020-11" db="EMBL/GenBank/DDBJ databases">
        <title>Genome seq and assembly of Sphingosinicella sp.</title>
        <authorList>
            <person name="Chhetri G."/>
        </authorList>
    </citation>
    <scope>NUCLEOTIDE SEQUENCE [LARGE SCALE GENOMIC DNA]</scope>
    <source>
        <strain evidence="3 4">UDD2</strain>
    </source>
</reference>
<feature type="region of interest" description="Disordered" evidence="1">
    <location>
        <begin position="54"/>
        <end position="83"/>
    </location>
</feature>